<dbReference type="PANTHER" id="PTHR30024:SF47">
    <property type="entry name" value="TAURINE-BINDING PERIPLASMIC PROTEIN"/>
    <property type="match status" value="1"/>
</dbReference>
<comment type="subcellular location">
    <subcellularLocation>
        <location evidence="1">Membrane</location>
    </subcellularLocation>
    <subcellularLocation>
        <location evidence="2">Periplasm</location>
    </subcellularLocation>
</comment>
<dbReference type="InterPro" id="IPR006664">
    <property type="entry name" value="OMP_bac"/>
</dbReference>
<keyword evidence="10" id="KW-1185">Reference proteome</keyword>
<dbReference type="RefSeq" id="WP_189416162.1">
    <property type="nucleotide sequence ID" value="NZ_BMYZ01000001.1"/>
</dbReference>
<dbReference type="PANTHER" id="PTHR30024">
    <property type="entry name" value="ALIPHATIC SULFONATES-BINDING PROTEIN-RELATED"/>
    <property type="match status" value="1"/>
</dbReference>
<dbReference type="PRINTS" id="PR01021">
    <property type="entry name" value="OMPADOMAIN"/>
</dbReference>
<dbReference type="PROSITE" id="PS51123">
    <property type="entry name" value="OMPA_2"/>
    <property type="match status" value="1"/>
</dbReference>
<evidence type="ECO:0000256" key="4">
    <source>
        <dbReference type="ARBA" id="ARBA00022729"/>
    </source>
</evidence>
<evidence type="ECO:0000313" key="10">
    <source>
        <dbReference type="Proteomes" id="UP000619761"/>
    </source>
</evidence>
<dbReference type="SUPFAM" id="SSF53850">
    <property type="entry name" value="Periplasmic binding protein-like II"/>
    <property type="match status" value="1"/>
</dbReference>
<gene>
    <name evidence="9" type="ORF">GCM10011613_07600</name>
</gene>
<proteinExistence type="inferred from homology"/>
<reference evidence="10" key="1">
    <citation type="journal article" date="2019" name="Int. J. Syst. Evol. Microbiol.">
        <title>The Global Catalogue of Microorganisms (GCM) 10K type strain sequencing project: providing services to taxonomists for standard genome sequencing and annotation.</title>
        <authorList>
            <consortium name="The Broad Institute Genomics Platform"/>
            <consortium name="The Broad Institute Genome Sequencing Center for Infectious Disease"/>
            <person name="Wu L."/>
            <person name="Ma J."/>
        </authorList>
    </citation>
    <scope>NUCLEOTIDE SEQUENCE [LARGE SCALE GENOMIC DNA]</scope>
    <source>
        <strain evidence="10">KCTC 32239</strain>
    </source>
</reference>
<evidence type="ECO:0000256" key="1">
    <source>
        <dbReference type="ARBA" id="ARBA00004370"/>
    </source>
</evidence>
<feature type="domain" description="OmpA-like" evidence="8">
    <location>
        <begin position="392"/>
        <end position="513"/>
    </location>
</feature>
<dbReference type="Gene3D" id="3.40.190.10">
    <property type="entry name" value="Periplasmic binding protein-like II"/>
    <property type="match status" value="1"/>
</dbReference>
<evidence type="ECO:0000256" key="2">
    <source>
        <dbReference type="ARBA" id="ARBA00004418"/>
    </source>
</evidence>
<name>A0ABQ3ASR1_9GAMM</name>
<evidence type="ECO:0000256" key="3">
    <source>
        <dbReference type="ARBA" id="ARBA00010742"/>
    </source>
</evidence>
<evidence type="ECO:0000256" key="5">
    <source>
        <dbReference type="ARBA" id="ARBA00023136"/>
    </source>
</evidence>
<protein>
    <recommendedName>
        <fullName evidence="8">OmpA-like domain-containing protein</fullName>
    </recommendedName>
</protein>
<keyword evidence="5 6" id="KW-0472">Membrane</keyword>
<keyword evidence="4" id="KW-0732">Signal</keyword>
<sequence>MSGHVKVAMGLFVAGALALFGYWFWNERKVENAFYQTSDAAGAKDKIRIAVDSWVGYYPLCSVGLKRRLREVGYSLECVDDGANYPERINALARGEYDFAVATVDSYVHAGVAARYPGVVVAVIDESKGGDALVARKDKLASIDDLKKGSPHIALTPNSPSDYLAKSLSVHFGIPTLARGKPWRAEVAGSGEALKSLRSGKVDAAVLWEPDVSRALANENYHRIIGTEKTQRLIVDVLLAQRERSHDQPEKVKVFLQQYFRMLKQYRDDSNLFEQELADFTKLKPAEVAVMVKGVKWASLAENVELWMAHTAEVPSQEALISSIESVVAVLKEYGDLDANPLPDGDAYRLVNSAFVHGLYQESETGIFKGAAQANQNANEYAELSDAQWAALREVGTLKMRPISFASGSDILTIEDKEQLDQITENLSHYPSFRVEIRGHSGVRGDAEENKLLSQSRAESVARYLELTHNIPTARMHPVGFGGSKPLVRQSDESERAYNYRLPRVELVLLGAEL</sequence>
<keyword evidence="7" id="KW-1133">Transmembrane helix</keyword>
<feature type="transmembrane region" description="Helical" evidence="7">
    <location>
        <begin position="7"/>
        <end position="25"/>
    </location>
</feature>
<dbReference type="Gene3D" id="3.30.1330.60">
    <property type="entry name" value="OmpA-like domain"/>
    <property type="match status" value="1"/>
</dbReference>
<keyword evidence="7" id="KW-0812">Transmembrane</keyword>
<dbReference type="InterPro" id="IPR006665">
    <property type="entry name" value="OmpA-like"/>
</dbReference>
<dbReference type="Proteomes" id="UP000619761">
    <property type="component" value="Unassembled WGS sequence"/>
</dbReference>
<organism evidence="9 10">
    <name type="scientific">Cellvibrio zantedeschiae</name>
    <dbReference type="NCBI Taxonomy" id="1237077"/>
    <lineage>
        <taxon>Bacteria</taxon>
        <taxon>Pseudomonadati</taxon>
        <taxon>Pseudomonadota</taxon>
        <taxon>Gammaproteobacteria</taxon>
        <taxon>Cellvibrionales</taxon>
        <taxon>Cellvibrionaceae</taxon>
        <taxon>Cellvibrio</taxon>
    </lineage>
</organism>
<dbReference type="Pfam" id="PF12974">
    <property type="entry name" value="Phosphonate-bd"/>
    <property type="match status" value="1"/>
</dbReference>
<dbReference type="Pfam" id="PF00691">
    <property type="entry name" value="OmpA"/>
    <property type="match status" value="1"/>
</dbReference>
<dbReference type="InterPro" id="IPR036737">
    <property type="entry name" value="OmpA-like_sf"/>
</dbReference>
<evidence type="ECO:0000256" key="6">
    <source>
        <dbReference type="PROSITE-ProRule" id="PRU00473"/>
    </source>
</evidence>
<comment type="caution">
    <text evidence="9">The sequence shown here is derived from an EMBL/GenBank/DDBJ whole genome shotgun (WGS) entry which is preliminary data.</text>
</comment>
<dbReference type="CDD" id="cd07185">
    <property type="entry name" value="OmpA_C-like"/>
    <property type="match status" value="1"/>
</dbReference>
<dbReference type="SUPFAM" id="SSF103088">
    <property type="entry name" value="OmpA-like"/>
    <property type="match status" value="1"/>
</dbReference>
<evidence type="ECO:0000256" key="7">
    <source>
        <dbReference type="SAM" id="Phobius"/>
    </source>
</evidence>
<comment type="similarity">
    <text evidence="3">Belongs to the bacterial solute-binding protein SsuA/TauA family.</text>
</comment>
<accession>A0ABQ3ASR1</accession>
<dbReference type="EMBL" id="BMYZ01000001">
    <property type="protein sequence ID" value="GGY66176.1"/>
    <property type="molecule type" value="Genomic_DNA"/>
</dbReference>
<evidence type="ECO:0000313" key="9">
    <source>
        <dbReference type="EMBL" id="GGY66176.1"/>
    </source>
</evidence>
<evidence type="ECO:0000259" key="8">
    <source>
        <dbReference type="PROSITE" id="PS51123"/>
    </source>
</evidence>